<protein>
    <recommendedName>
        <fullName evidence="4">DUF2911 domain-containing protein</fullName>
    </recommendedName>
</protein>
<organism evidence="2 3">
    <name type="scientific">Algibacter pectinivorans</name>
    <dbReference type="NCBI Taxonomy" id="870482"/>
    <lineage>
        <taxon>Bacteria</taxon>
        <taxon>Pseudomonadati</taxon>
        <taxon>Bacteroidota</taxon>
        <taxon>Flavobacteriia</taxon>
        <taxon>Flavobacteriales</taxon>
        <taxon>Flavobacteriaceae</taxon>
        <taxon>Algibacter</taxon>
    </lineage>
</organism>
<reference evidence="3" key="1">
    <citation type="submission" date="2016-10" db="EMBL/GenBank/DDBJ databases">
        <authorList>
            <person name="Varghese N."/>
            <person name="Submissions S."/>
        </authorList>
    </citation>
    <scope>NUCLEOTIDE SEQUENCE [LARGE SCALE GENOMIC DNA]</scope>
    <source>
        <strain evidence="3">DSM 25730</strain>
    </source>
</reference>
<evidence type="ECO:0000313" key="2">
    <source>
        <dbReference type="EMBL" id="SFC81359.1"/>
    </source>
</evidence>
<dbReference type="Pfam" id="PF11138">
    <property type="entry name" value="DUF2911"/>
    <property type="match status" value="1"/>
</dbReference>
<feature type="signal peptide" evidence="1">
    <location>
        <begin position="1"/>
        <end position="24"/>
    </location>
</feature>
<evidence type="ECO:0000256" key="1">
    <source>
        <dbReference type="SAM" id="SignalP"/>
    </source>
</evidence>
<dbReference type="STRING" id="870482.SAMN04487987_10183"/>
<dbReference type="AlphaFoldDB" id="A0A1I1M7H9"/>
<dbReference type="Proteomes" id="UP000199439">
    <property type="component" value="Unassembled WGS sequence"/>
</dbReference>
<evidence type="ECO:0008006" key="4">
    <source>
        <dbReference type="Google" id="ProtNLM"/>
    </source>
</evidence>
<sequence>MKKTTLLSTLAFAFVMLLTTTVSAQKFSKLDKSPLDVTFYRTDRSKPAFVKVVYSRPFLKGRELSKLAPNGEVWRTGANEAADITIYKDMKIGGKSIAAGTYSLFTIPGEKEWTIILSNDVNTWGAYTYKEANDVLRITAPVSKDDSSLENFSITFESNDAGADMYLGWGTTRVAVPFMN</sequence>
<keyword evidence="1" id="KW-0732">Signal</keyword>
<gene>
    <name evidence="2" type="ORF">SAMN04487987_10183</name>
</gene>
<dbReference type="InterPro" id="IPR021314">
    <property type="entry name" value="DUF2911"/>
</dbReference>
<feature type="chain" id="PRO_5011750028" description="DUF2911 domain-containing protein" evidence="1">
    <location>
        <begin position="25"/>
        <end position="180"/>
    </location>
</feature>
<name>A0A1I1M7H9_9FLAO</name>
<proteinExistence type="predicted"/>
<accession>A0A1I1M7H9</accession>
<dbReference type="EMBL" id="FOMI01000001">
    <property type="protein sequence ID" value="SFC81359.1"/>
    <property type="molecule type" value="Genomic_DNA"/>
</dbReference>
<dbReference type="OrthoDB" id="187854at2"/>
<evidence type="ECO:0000313" key="3">
    <source>
        <dbReference type="Proteomes" id="UP000199439"/>
    </source>
</evidence>
<keyword evidence="3" id="KW-1185">Reference proteome</keyword>
<dbReference type="RefSeq" id="WP_092847659.1">
    <property type="nucleotide sequence ID" value="NZ_FOMI01000001.1"/>
</dbReference>